<comment type="caution">
    <text evidence="10">The sequence shown here is derived from an EMBL/GenBank/DDBJ whole genome shotgun (WGS) entry which is preliminary data.</text>
</comment>
<evidence type="ECO:0000256" key="9">
    <source>
        <dbReference type="RuleBase" id="RU000461"/>
    </source>
</evidence>
<dbReference type="PRINTS" id="PR00385">
    <property type="entry name" value="P450"/>
</dbReference>
<evidence type="ECO:0000256" key="7">
    <source>
        <dbReference type="ARBA" id="ARBA00023033"/>
    </source>
</evidence>
<evidence type="ECO:0008006" key="12">
    <source>
        <dbReference type="Google" id="ProtNLM"/>
    </source>
</evidence>
<dbReference type="InterPro" id="IPR002401">
    <property type="entry name" value="Cyt_P450_E_grp-I"/>
</dbReference>
<evidence type="ECO:0000313" key="11">
    <source>
        <dbReference type="Proteomes" id="UP001328107"/>
    </source>
</evidence>
<dbReference type="AlphaFoldDB" id="A0AAN5CCX8"/>
<dbReference type="InterPro" id="IPR050476">
    <property type="entry name" value="Insect_CytP450_Detox"/>
</dbReference>
<keyword evidence="4 8" id="KW-0479">Metal-binding</keyword>
<keyword evidence="3 8" id="KW-0349">Heme</keyword>
<name>A0AAN5CCX8_9BILA</name>
<comment type="cofactor">
    <cofactor evidence="1 8">
        <name>heme</name>
        <dbReference type="ChEBI" id="CHEBI:30413"/>
    </cofactor>
</comment>
<protein>
    <recommendedName>
        <fullName evidence="12">Cytochrome P450</fullName>
    </recommendedName>
</protein>
<organism evidence="10 11">
    <name type="scientific">Pristionchus mayeri</name>
    <dbReference type="NCBI Taxonomy" id="1317129"/>
    <lineage>
        <taxon>Eukaryota</taxon>
        <taxon>Metazoa</taxon>
        <taxon>Ecdysozoa</taxon>
        <taxon>Nematoda</taxon>
        <taxon>Chromadorea</taxon>
        <taxon>Rhabditida</taxon>
        <taxon>Rhabditina</taxon>
        <taxon>Diplogasteromorpha</taxon>
        <taxon>Diplogasteroidea</taxon>
        <taxon>Neodiplogasteridae</taxon>
        <taxon>Pristionchus</taxon>
    </lineage>
</organism>
<keyword evidence="5 9" id="KW-0560">Oxidoreductase</keyword>
<dbReference type="GO" id="GO:0016705">
    <property type="term" value="F:oxidoreductase activity, acting on paired donors, with incorporation or reduction of molecular oxygen"/>
    <property type="evidence" value="ECO:0007669"/>
    <property type="project" value="InterPro"/>
</dbReference>
<proteinExistence type="inferred from homology"/>
<keyword evidence="7 9" id="KW-0503">Monooxygenase</keyword>
<dbReference type="PANTHER" id="PTHR24292">
    <property type="entry name" value="CYTOCHROME P450"/>
    <property type="match status" value="1"/>
</dbReference>
<dbReference type="EMBL" id="BTRK01000003">
    <property type="protein sequence ID" value="GMR40190.1"/>
    <property type="molecule type" value="Genomic_DNA"/>
</dbReference>
<dbReference type="Proteomes" id="UP001328107">
    <property type="component" value="Unassembled WGS sequence"/>
</dbReference>
<dbReference type="PROSITE" id="PS00086">
    <property type="entry name" value="CYTOCHROME_P450"/>
    <property type="match status" value="1"/>
</dbReference>
<dbReference type="InterPro" id="IPR036396">
    <property type="entry name" value="Cyt_P450_sf"/>
</dbReference>
<dbReference type="PANTHER" id="PTHR24292:SF102">
    <property type="entry name" value="CYTOCHROME P450 FAMILY-RELATED"/>
    <property type="match status" value="1"/>
</dbReference>
<evidence type="ECO:0000313" key="10">
    <source>
        <dbReference type="EMBL" id="GMR40190.1"/>
    </source>
</evidence>
<dbReference type="GO" id="GO:0020037">
    <property type="term" value="F:heme binding"/>
    <property type="evidence" value="ECO:0007669"/>
    <property type="project" value="InterPro"/>
</dbReference>
<evidence type="ECO:0000256" key="6">
    <source>
        <dbReference type="ARBA" id="ARBA00023004"/>
    </source>
</evidence>
<keyword evidence="11" id="KW-1185">Reference proteome</keyword>
<sequence>MIALLVALATIAGALYFYFLHRSSYFTRRGLPQVPIRSLIFGSSPDLFSKANPRFFKLEEWTKKYGKTYGVMEGATRMVITSDLELVNEVFIKQFDNFYSRKGPILGADVDKGQRIHLFLARGARWKRLRNISAPSFSISALKKIRPIVEDSVLNMVKIMEERHLDGGAFNIHDFYCEYTMDTIGRLVMGQKESLYFRNPRVEVVKKIFLRDFDVPFVHLRYAFPWLTPVIRKIVQTLPSPLTSGFFRLRGEIHKAVEQRMKMRESNPSLDDEDFIDLFLNAYDDEAEIGTEGEFRLSEAKVDKSLTIDEVISQAMVFILAGFDTTANALAYTTWMLACNPTVMRRCQEEIEDVCGEESISYEDINNLRYLEAVCKETLRFFPLGAFANSRTCMNTTTIYGLEIEKDTDVAVDTLSLHFDREIWGEDVAEFRPERWLEDRKVPQAAYIPFGAGPRICIGMRLAMMEEKMVLAHLLRRFDFLKGTEASELRLHGAMTLTPVEVPIRIVKR</sequence>
<feature type="non-terminal residue" evidence="10">
    <location>
        <position position="509"/>
    </location>
</feature>
<evidence type="ECO:0000256" key="1">
    <source>
        <dbReference type="ARBA" id="ARBA00001971"/>
    </source>
</evidence>
<dbReference type="InterPro" id="IPR017972">
    <property type="entry name" value="Cyt_P450_CS"/>
</dbReference>
<evidence type="ECO:0000256" key="5">
    <source>
        <dbReference type="ARBA" id="ARBA00023002"/>
    </source>
</evidence>
<evidence type="ECO:0000256" key="3">
    <source>
        <dbReference type="ARBA" id="ARBA00022617"/>
    </source>
</evidence>
<dbReference type="PRINTS" id="PR00463">
    <property type="entry name" value="EP450I"/>
</dbReference>
<dbReference type="Pfam" id="PF00067">
    <property type="entry name" value="p450"/>
    <property type="match status" value="1"/>
</dbReference>
<feature type="binding site" description="axial binding residue" evidence="8">
    <location>
        <position position="457"/>
    </location>
    <ligand>
        <name>heme</name>
        <dbReference type="ChEBI" id="CHEBI:30413"/>
    </ligand>
    <ligandPart>
        <name>Fe</name>
        <dbReference type="ChEBI" id="CHEBI:18248"/>
    </ligandPart>
</feature>
<dbReference type="SUPFAM" id="SSF48264">
    <property type="entry name" value="Cytochrome P450"/>
    <property type="match status" value="1"/>
</dbReference>
<comment type="similarity">
    <text evidence="2 9">Belongs to the cytochrome P450 family.</text>
</comment>
<evidence type="ECO:0000256" key="4">
    <source>
        <dbReference type="ARBA" id="ARBA00022723"/>
    </source>
</evidence>
<evidence type="ECO:0000256" key="8">
    <source>
        <dbReference type="PIRSR" id="PIRSR602401-1"/>
    </source>
</evidence>
<dbReference type="CDD" id="cd11055">
    <property type="entry name" value="CYP3A-like"/>
    <property type="match status" value="1"/>
</dbReference>
<accession>A0AAN5CCX8</accession>
<dbReference type="GO" id="GO:0004497">
    <property type="term" value="F:monooxygenase activity"/>
    <property type="evidence" value="ECO:0007669"/>
    <property type="project" value="UniProtKB-KW"/>
</dbReference>
<evidence type="ECO:0000256" key="2">
    <source>
        <dbReference type="ARBA" id="ARBA00010617"/>
    </source>
</evidence>
<gene>
    <name evidence="10" type="ORF">PMAYCL1PPCAC_10385</name>
</gene>
<keyword evidence="6 8" id="KW-0408">Iron</keyword>
<dbReference type="InterPro" id="IPR001128">
    <property type="entry name" value="Cyt_P450"/>
</dbReference>
<dbReference type="GO" id="GO:0005506">
    <property type="term" value="F:iron ion binding"/>
    <property type="evidence" value="ECO:0007669"/>
    <property type="project" value="InterPro"/>
</dbReference>
<reference evidence="11" key="1">
    <citation type="submission" date="2022-10" db="EMBL/GenBank/DDBJ databases">
        <title>Genome assembly of Pristionchus species.</title>
        <authorList>
            <person name="Yoshida K."/>
            <person name="Sommer R.J."/>
        </authorList>
    </citation>
    <scope>NUCLEOTIDE SEQUENCE [LARGE SCALE GENOMIC DNA]</scope>
    <source>
        <strain evidence="11">RS5460</strain>
    </source>
</reference>
<dbReference type="Gene3D" id="1.10.630.10">
    <property type="entry name" value="Cytochrome P450"/>
    <property type="match status" value="1"/>
</dbReference>
<dbReference type="FunFam" id="1.10.630.10:FF:000182">
    <property type="entry name" value="Cytochrome P450 3A4"/>
    <property type="match status" value="1"/>
</dbReference>